<evidence type="ECO:0000256" key="1">
    <source>
        <dbReference type="SAM" id="MobiDB-lite"/>
    </source>
</evidence>
<name>A0A0A9FSL9_ARUDO</name>
<proteinExistence type="predicted"/>
<dbReference type="AlphaFoldDB" id="A0A0A9FSL9"/>
<protein>
    <submittedName>
        <fullName evidence="2">Uncharacterized protein</fullName>
    </submittedName>
</protein>
<reference evidence="2" key="1">
    <citation type="submission" date="2014-09" db="EMBL/GenBank/DDBJ databases">
        <authorList>
            <person name="Magalhaes I.L.F."/>
            <person name="Oliveira U."/>
            <person name="Santos F.R."/>
            <person name="Vidigal T.H.D.A."/>
            <person name="Brescovit A.D."/>
            <person name="Santos A.J."/>
        </authorList>
    </citation>
    <scope>NUCLEOTIDE SEQUENCE</scope>
    <source>
        <tissue evidence="2">Shoot tissue taken approximately 20 cm above the soil surface</tissue>
    </source>
</reference>
<organism evidence="2">
    <name type="scientific">Arundo donax</name>
    <name type="common">Giant reed</name>
    <name type="synonym">Donax arundinaceus</name>
    <dbReference type="NCBI Taxonomy" id="35708"/>
    <lineage>
        <taxon>Eukaryota</taxon>
        <taxon>Viridiplantae</taxon>
        <taxon>Streptophyta</taxon>
        <taxon>Embryophyta</taxon>
        <taxon>Tracheophyta</taxon>
        <taxon>Spermatophyta</taxon>
        <taxon>Magnoliopsida</taxon>
        <taxon>Liliopsida</taxon>
        <taxon>Poales</taxon>
        <taxon>Poaceae</taxon>
        <taxon>PACMAD clade</taxon>
        <taxon>Arundinoideae</taxon>
        <taxon>Arundineae</taxon>
        <taxon>Arundo</taxon>
    </lineage>
</organism>
<evidence type="ECO:0000313" key="2">
    <source>
        <dbReference type="EMBL" id="JAE13311.1"/>
    </source>
</evidence>
<reference evidence="2" key="2">
    <citation type="journal article" date="2015" name="Data Brief">
        <title>Shoot transcriptome of the giant reed, Arundo donax.</title>
        <authorList>
            <person name="Barrero R.A."/>
            <person name="Guerrero F.D."/>
            <person name="Moolhuijzen P."/>
            <person name="Goolsby J.A."/>
            <person name="Tidwell J."/>
            <person name="Bellgard S.E."/>
            <person name="Bellgard M.I."/>
        </authorList>
    </citation>
    <scope>NUCLEOTIDE SEQUENCE</scope>
    <source>
        <tissue evidence="2">Shoot tissue taken approximately 20 cm above the soil surface</tissue>
    </source>
</reference>
<accession>A0A0A9FSL9</accession>
<feature type="region of interest" description="Disordered" evidence="1">
    <location>
        <begin position="1"/>
        <end position="62"/>
    </location>
</feature>
<sequence>MRMQVATGLATRLRAKESARSWSDASTRALRRMRHETASRSRPRKRIRPRTLSPRLGSPATA</sequence>
<dbReference type="EMBL" id="GBRH01184585">
    <property type="protein sequence ID" value="JAE13311.1"/>
    <property type="molecule type" value="Transcribed_RNA"/>
</dbReference>